<reference evidence="1" key="1">
    <citation type="submission" date="2020-03" db="EMBL/GenBank/DDBJ databases">
        <title>The deep terrestrial virosphere.</title>
        <authorList>
            <person name="Holmfeldt K."/>
            <person name="Nilsson E."/>
            <person name="Simone D."/>
            <person name="Lopez-Fernandez M."/>
            <person name="Wu X."/>
            <person name="de Brujin I."/>
            <person name="Lundin D."/>
            <person name="Andersson A."/>
            <person name="Bertilsson S."/>
            <person name="Dopson M."/>
        </authorList>
    </citation>
    <scope>NUCLEOTIDE SEQUENCE</scope>
    <source>
        <strain evidence="1">TM448A03725</strain>
        <strain evidence="2">TM448B01252</strain>
    </source>
</reference>
<name>A0A6H2A246_9ZZZZ</name>
<evidence type="ECO:0000313" key="2">
    <source>
        <dbReference type="EMBL" id="QJH98254.1"/>
    </source>
</evidence>
<organism evidence="1">
    <name type="scientific">viral metagenome</name>
    <dbReference type="NCBI Taxonomy" id="1070528"/>
    <lineage>
        <taxon>unclassified sequences</taxon>
        <taxon>metagenomes</taxon>
        <taxon>organismal metagenomes</taxon>
    </lineage>
</organism>
<proteinExistence type="predicted"/>
<dbReference type="EMBL" id="MT144723">
    <property type="protein sequence ID" value="QJH98254.1"/>
    <property type="molecule type" value="Genomic_DNA"/>
</dbReference>
<sequence>MTYLTEQEIWASVHDEANNRICTSVGVVNTASNTGGLSAQEILNNVYDSANNRLTAN</sequence>
<dbReference type="EMBL" id="MT144433">
    <property type="protein sequence ID" value="QJA53585.1"/>
    <property type="molecule type" value="Genomic_DNA"/>
</dbReference>
<accession>A0A6H2A246</accession>
<gene>
    <name evidence="1" type="ORF">TM448A03725_0008</name>
    <name evidence="2" type="ORF">TM448B01252_0016</name>
</gene>
<evidence type="ECO:0000313" key="1">
    <source>
        <dbReference type="EMBL" id="QJA53585.1"/>
    </source>
</evidence>
<dbReference type="AlphaFoldDB" id="A0A6H2A246"/>
<protein>
    <submittedName>
        <fullName evidence="1">Uncharacterized protein</fullName>
    </submittedName>
</protein>